<dbReference type="InterPro" id="IPR054297">
    <property type="entry name" value="DUF7033"/>
</dbReference>
<keyword evidence="3" id="KW-1185">Reference proteome</keyword>
<proteinExistence type="predicted"/>
<evidence type="ECO:0000259" key="1">
    <source>
        <dbReference type="Pfam" id="PF23019"/>
    </source>
</evidence>
<evidence type="ECO:0000313" key="3">
    <source>
        <dbReference type="Proteomes" id="UP001226434"/>
    </source>
</evidence>
<evidence type="ECO:0000313" key="2">
    <source>
        <dbReference type="EMBL" id="MDI3318725.1"/>
    </source>
</evidence>
<gene>
    <name evidence="2" type="ORF">QJ048_03015</name>
</gene>
<dbReference type="Proteomes" id="UP001226434">
    <property type="component" value="Unassembled WGS sequence"/>
</dbReference>
<dbReference type="RefSeq" id="WP_282332851.1">
    <property type="nucleotide sequence ID" value="NZ_JASBRG010000001.1"/>
</dbReference>
<dbReference type="EMBL" id="JASBRG010000001">
    <property type="protein sequence ID" value="MDI3318725.1"/>
    <property type="molecule type" value="Genomic_DNA"/>
</dbReference>
<accession>A0ABT6R829</accession>
<dbReference type="Gene3D" id="3.20.20.370">
    <property type="entry name" value="Glycoside hydrolase/deacetylase"/>
    <property type="match status" value="1"/>
</dbReference>
<name>A0ABT6R829_9BACT</name>
<feature type="domain" description="DUF7033" evidence="1">
    <location>
        <begin position="95"/>
        <end position="183"/>
    </location>
</feature>
<dbReference type="Pfam" id="PF23019">
    <property type="entry name" value="DUF7033"/>
    <property type="match status" value="1"/>
</dbReference>
<organism evidence="2 3">
    <name type="scientific">Pinibacter soli</name>
    <dbReference type="NCBI Taxonomy" id="3044211"/>
    <lineage>
        <taxon>Bacteria</taxon>
        <taxon>Pseudomonadati</taxon>
        <taxon>Bacteroidota</taxon>
        <taxon>Chitinophagia</taxon>
        <taxon>Chitinophagales</taxon>
        <taxon>Chitinophagaceae</taxon>
        <taxon>Pinibacter</taxon>
    </lineage>
</organism>
<comment type="caution">
    <text evidence="2">The sequence shown here is derived from an EMBL/GenBank/DDBJ whole genome shotgun (WGS) entry which is preliminary data.</text>
</comment>
<protein>
    <submittedName>
        <fullName evidence="2">Polysaccharide deacetylase family protein</fullName>
    </submittedName>
</protein>
<reference evidence="2 3" key="1">
    <citation type="submission" date="2023-05" db="EMBL/GenBank/DDBJ databases">
        <title>Genome sequence of Pinibacter sp. MAH-24.</title>
        <authorList>
            <person name="Huq M.A."/>
        </authorList>
    </citation>
    <scope>NUCLEOTIDE SEQUENCE [LARGE SCALE GENOMIC DNA]</scope>
    <source>
        <strain evidence="2 3">MAH-24</strain>
    </source>
</reference>
<sequence length="440" mass="52089">MLLYTSNTTPRLEYIVSFISSELLRQPIQITNDSNFFATQKIPKINYSDSRISSDEYYIRPVNLLFENDISAQEIIVVQNNYHKAFFWQADSDHPFDVLAASFYLLSRYEEYLPHTLDEYGRFAHTNSLAFKEGFLNQPLVNYWLIDLKKALQEKFTDISWKPQKFKYIPTYDIDIAWKYRNKGFIRTTGALLKSILRGDWSEFRNRVAVLQYKKDDPYDSYEWLDALHLYCKVRPYYFFLLADRQVGVDKNINPSKKALQSLIQYQSKKGTVGIHPSWQSGDNNKLLKQEIGWLEFITDDAVKYSRQHYIRFTLPNTFRRLVAAGIEKDFSMGYGSINGFRASVASSFYWYDLENEQTTDLQLFPFCYMEANCLYEQKLSPTQAFEELMQYYRAVKDANGLMITIWHNTAFGTDLFFRGWKEVHDVFMRDVVYWEVMIE</sequence>
<dbReference type="CDD" id="cd10931">
    <property type="entry name" value="CE4_u7"/>
    <property type="match status" value="1"/>
</dbReference>